<dbReference type="OrthoDB" id="9775180at2"/>
<dbReference type="NCBIfam" id="NF007031">
    <property type="entry name" value="PRK09496.1-2"/>
    <property type="match status" value="1"/>
</dbReference>
<dbReference type="NCBIfam" id="NF007041">
    <property type="entry name" value="PRK09496.3-4"/>
    <property type="match status" value="1"/>
</dbReference>
<evidence type="ECO:0000313" key="10">
    <source>
        <dbReference type="Proteomes" id="UP000448292"/>
    </source>
</evidence>
<keyword evidence="10" id="KW-1185">Reference proteome</keyword>
<comment type="caution">
    <text evidence="9">The sequence shown here is derived from an EMBL/GenBank/DDBJ whole genome shotgun (WGS) entry which is preliminary data.</text>
</comment>
<dbReference type="RefSeq" id="WP_144303909.1">
    <property type="nucleotide sequence ID" value="NZ_QMIE01000014.1"/>
</dbReference>
<evidence type="ECO:0000259" key="7">
    <source>
        <dbReference type="PROSITE" id="PS51201"/>
    </source>
</evidence>
<gene>
    <name evidence="9" type="ORF">DPQ33_14280</name>
</gene>
<organism evidence="9 10">
    <name type="scientific">Oceanidesulfovibrio indonesiensis</name>
    <dbReference type="NCBI Taxonomy" id="54767"/>
    <lineage>
        <taxon>Bacteria</taxon>
        <taxon>Pseudomonadati</taxon>
        <taxon>Thermodesulfobacteriota</taxon>
        <taxon>Desulfovibrionia</taxon>
        <taxon>Desulfovibrionales</taxon>
        <taxon>Desulfovibrionaceae</taxon>
        <taxon>Oceanidesulfovibrio</taxon>
    </lineage>
</organism>
<feature type="domain" description="RCK C-terminal" evidence="8">
    <location>
        <begin position="381"/>
        <end position="462"/>
    </location>
</feature>
<evidence type="ECO:0000259" key="8">
    <source>
        <dbReference type="PROSITE" id="PS51202"/>
    </source>
</evidence>
<reference evidence="9 10" key="1">
    <citation type="submission" date="2018-06" db="EMBL/GenBank/DDBJ databases">
        <title>Complete genome of Desulfovibrio indonesiensis P37SLT.</title>
        <authorList>
            <person name="Crispim J.S."/>
            <person name="Vidigal P.M.P."/>
            <person name="Silva L.C.F."/>
            <person name="Laguardia C.N."/>
            <person name="Araujo L.C."/>
            <person name="Dias R.S."/>
            <person name="Sousa M.P."/>
            <person name="Paula S.O."/>
            <person name="Silva C."/>
        </authorList>
    </citation>
    <scope>NUCLEOTIDE SEQUENCE [LARGE SCALE GENOMIC DNA]</scope>
    <source>
        <strain evidence="9 10">P37SLT</strain>
    </source>
</reference>
<dbReference type="GO" id="GO:0015079">
    <property type="term" value="F:potassium ion transmembrane transporter activity"/>
    <property type="evidence" value="ECO:0007669"/>
    <property type="project" value="InterPro"/>
</dbReference>
<keyword evidence="2" id="KW-0813">Transport</keyword>
<evidence type="ECO:0000256" key="3">
    <source>
        <dbReference type="ARBA" id="ARBA00022538"/>
    </source>
</evidence>
<evidence type="ECO:0000256" key="2">
    <source>
        <dbReference type="ARBA" id="ARBA00022448"/>
    </source>
</evidence>
<dbReference type="Proteomes" id="UP000448292">
    <property type="component" value="Unassembled WGS sequence"/>
</dbReference>
<proteinExistence type="predicted"/>
<protein>
    <recommendedName>
        <fullName evidence="1">Trk system potassium uptake protein TrkA</fullName>
    </recommendedName>
</protein>
<dbReference type="InterPro" id="IPR050721">
    <property type="entry name" value="Trk_Ktr_HKT_K-transport"/>
</dbReference>
<dbReference type="GO" id="GO:0005886">
    <property type="term" value="C:plasma membrane"/>
    <property type="evidence" value="ECO:0007669"/>
    <property type="project" value="InterPro"/>
</dbReference>
<dbReference type="InterPro" id="IPR003148">
    <property type="entry name" value="RCK_N"/>
</dbReference>
<dbReference type="NCBIfam" id="NF007039">
    <property type="entry name" value="PRK09496.3-2"/>
    <property type="match status" value="1"/>
</dbReference>
<dbReference type="PROSITE" id="PS51201">
    <property type="entry name" value="RCK_N"/>
    <property type="match status" value="2"/>
</dbReference>
<dbReference type="InterPro" id="IPR036291">
    <property type="entry name" value="NAD(P)-bd_dom_sf"/>
</dbReference>
<dbReference type="SUPFAM" id="SSF116726">
    <property type="entry name" value="TrkA C-terminal domain-like"/>
    <property type="match status" value="2"/>
</dbReference>
<dbReference type="Pfam" id="PF02254">
    <property type="entry name" value="TrkA_N"/>
    <property type="match status" value="2"/>
</dbReference>
<accession>A0A7M3MC32</accession>
<dbReference type="PANTHER" id="PTHR43833">
    <property type="entry name" value="POTASSIUM CHANNEL PROTEIN 2-RELATED-RELATED"/>
    <property type="match status" value="1"/>
</dbReference>
<dbReference type="Gene3D" id="3.40.50.720">
    <property type="entry name" value="NAD(P)-binding Rossmann-like Domain"/>
    <property type="match status" value="2"/>
</dbReference>
<dbReference type="InterPro" id="IPR006037">
    <property type="entry name" value="RCK_C"/>
</dbReference>
<evidence type="ECO:0000256" key="1">
    <source>
        <dbReference type="ARBA" id="ARBA00017378"/>
    </source>
</evidence>
<dbReference type="InterPro" id="IPR036721">
    <property type="entry name" value="RCK_C_sf"/>
</dbReference>
<name>A0A7M3MC32_9BACT</name>
<feature type="domain" description="RCK N-terminal" evidence="7">
    <location>
        <begin position="244"/>
        <end position="361"/>
    </location>
</feature>
<sequence>MRSFWRREPSRAARSTIVIVGAGEVGFHIAKRLASENKQVVVVDQNPAALRRLADTVDVQIIEGSASSPKVLDEAGVTDADIFLAVTDRDEINIVACFFANILNPDAVKLARIRNDEYSLYRDALTGDTLNISMVINPEVEIIKTIERMVTVPGAVEYSEFVGGKVKLVGLRLKERRFTGMNLMRLREEMGDVRVIIGAILRNERLIIPTGRDTVEEGDLLYVVSEDKDIPEICRAFGCEHMGIRDVLIIGGGNIGFKLATLFERKGYHVKLVDKNEERCQFLAGVLNKTIVLNGDGTDQDFLLEENVAAMDLVVSLTGDEETNILSSLLAKNMGAKKTITRVNKAAYLPLVRAIGIEHSVSPRLSAVNSILHYVRKGSVLSTVSIKGEEAEALEAIALEKSGVVNKPLKDIDFPKGAIVLCLVRDEKVLVPTGETVIRPEDRIIILALRHAVSKVEDALAVKLEYV</sequence>
<dbReference type="AlphaFoldDB" id="A0A7M3MC32"/>
<evidence type="ECO:0000256" key="5">
    <source>
        <dbReference type="ARBA" id="ARBA00023027"/>
    </source>
</evidence>
<evidence type="ECO:0000313" key="9">
    <source>
        <dbReference type="EMBL" id="TVM15868.1"/>
    </source>
</evidence>
<dbReference type="NCBIfam" id="NF007032">
    <property type="entry name" value="PRK09496.1-4"/>
    <property type="match status" value="1"/>
</dbReference>
<dbReference type="Gene3D" id="3.30.70.1450">
    <property type="entry name" value="Regulator of K+ conductance, C-terminal domain"/>
    <property type="match status" value="2"/>
</dbReference>
<dbReference type="Pfam" id="PF02080">
    <property type="entry name" value="TrkA_C"/>
    <property type="match status" value="2"/>
</dbReference>
<dbReference type="InterPro" id="IPR006036">
    <property type="entry name" value="K_uptake_TrkA"/>
</dbReference>
<dbReference type="SUPFAM" id="SSF51735">
    <property type="entry name" value="NAD(P)-binding Rossmann-fold domains"/>
    <property type="match status" value="2"/>
</dbReference>
<keyword evidence="6" id="KW-0406">Ion transport</keyword>
<feature type="domain" description="RCK C-terminal" evidence="8">
    <location>
        <begin position="156"/>
        <end position="239"/>
    </location>
</feature>
<keyword evidence="3" id="KW-0633">Potassium transport</keyword>
<evidence type="ECO:0000256" key="6">
    <source>
        <dbReference type="ARBA" id="ARBA00023065"/>
    </source>
</evidence>
<dbReference type="EMBL" id="QMIE01000014">
    <property type="protein sequence ID" value="TVM15868.1"/>
    <property type="molecule type" value="Genomic_DNA"/>
</dbReference>
<dbReference type="PRINTS" id="PR00335">
    <property type="entry name" value="KUPTAKETRKA"/>
</dbReference>
<feature type="domain" description="RCK N-terminal" evidence="7">
    <location>
        <begin position="14"/>
        <end position="133"/>
    </location>
</feature>
<dbReference type="PANTHER" id="PTHR43833:SF5">
    <property type="entry name" value="TRK SYSTEM POTASSIUM UPTAKE PROTEIN TRKA"/>
    <property type="match status" value="1"/>
</dbReference>
<dbReference type="PROSITE" id="PS51202">
    <property type="entry name" value="RCK_C"/>
    <property type="match status" value="2"/>
</dbReference>
<keyword evidence="5" id="KW-0520">NAD</keyword>
<evidence type="ECO:0000256" key="4">
    <source>
        <dbReference type="ARBA" id="ARBA00022958"/>
    </source>
</evidence>
<keyword evidence="4" id="KW-0630">Potassium</keyword>